<dbReference type="PROSITE" id="PS50252">
    <property type="entry name" value="TBOX_3"/>
    <property type="match status" value="1"/>
</dbReference>
<keyword evidence="3 12" id="KW-0812">Transmembrane</keyword>
<feature type="region of interest" description="Disordered" evidence="11">
    <location>
        <begin position="1"/>
        <end position="95"/>
    </location>
</feature>
<dbReference type="GO" id="GO:0003007">
    <property type="term" value="P:heart morphogenesis"/>
    <property type="evidence" value="ECO:0007669"/>
    <property type="project" value="TreeGrafter"/>
</dbReference>
<sequence>MDPDREDTEVFSDPEDPFPLRGEDDEDEEEEEEEDEEEDAKIFSTWMRQFRGDEGHRKNEEDEEEERESEREGPESRSSVEPPVQMRTNRRSSLPCPATLSAMELSRLHSSTQAPVTARVLLRRSSSRRLLPSPQEANVPPLERRPSLIPTIPEAVPIERRGQFRRRNVMSLSDAYSVCLICHNDLSRGSGGTSELQCTHTFHKETEGGFMDKLKRVLSGQDEGSTDGGGILERANQASSLAWGTRMKGFIICFVLGTFCSILGTCLLWIPGFGLPVFAVLYSVGNISALASTMFLMGPLKQVKNMCAKERALATIIMLVCLVLTLCAAFWWKNKGLALLFCILQFLAFTWYGLSYIPFASGRASQEAGERESVGFLGSVRRLRLRRGVHSPAAPHSGRFSPLAASLRLDTFCPVKTQQKDSVTEIERHSDPGHQWRNPLFVIKMSFLFSKIDKDFQMKVEGLQDDRESGSVSTADQTSGGTACGSASAECCMSRLLSAVESELQAGREKGDPTERELRVTLEDGELWRKFQQITNEMIVTKNGRRMFPVLKVSVSGLDPSSMYSFLLDFVPADSCRWKFVNGEWVAAGRAEGRGEGRVHGGIYIHPDSPNFGAHWMKAPVSFNKVKLTNKVNGGGQIMLNSLHKYEPQLHIVCVGSRHRLVSNISFKETQFIAVTAYQNEEITALKIKYNPFAKAFLDAKERNPGGRSLVEPSEGRVGIQPCWPLCPGGGGAFPYASSLPLASHHHHGYKHHGYPGRHTPYTPYLPHRTHSSVCLSEGVQMLADGWSSSSPRPASTSSPSSSSSSLPQTSNAPSSQPPPHNSSQFPCLWTVGCSELSPSHSPCTPLHGPISSENPPSHGRATAAVWPPGPTHPF</sequence>
<comment type="caution">
    <text evidence="10">Lacks conserved residue(s) required for the propagation of feature annotation.</text>
</comment>
<evidence type="ECO:0000256" key="11">
    <source>
        <dbReference type="SAM" id="MobiDB-lite"/>
    </source>
</evidence>
<evidence type="ECO:0000256" key="10">
    <source>
        <dbReference type="PROSITE-ProRule" id="PRU00201"/>
    </source>
</evidence>
<evidence type="ECO:0000256" key="12">
    <source>
        <dbReference type="SAM" id="Phobius"/>
    </source>
</evidence>
<evidence type="ECO:0000256" key="3">
    <source>
        <dbReference type="ARBA" id="ARBA00022692"/>
    </source>
</evidence>
<dbReference type="AlphaFoldDB" id="A0A834FIW1"/>
<dbReference type="InterPro" id="IPR046360">
    <property type="entry name" value="T-box_DNA-bd"/>
</dbReference>
<feature type="compositionally biased region" description="Basic and acidic residues" evidence="11">
    <location>
        <begin position="50"/>
        <end position="60"/>
    </location>
</feature>
<feature type="compositionally biased region" description="Low complexity" evidence="11">
    <location>
        <begin position="788"/>
        <end position="815"/>
    </location>
</feature>
<feature type="domain" description="T-box" evidence="13">
    <location>
        <begin position="522"/>
        <end position="699"/>
    </location>
</feature>
<evidence type="ECO:0000256" key="2">
    <source>
        <dbReference type="ARBA" id="ARBA00004141"/>
    </source>
</evidence>
<evidence type="ECO:0000256" key="7">
    <source>
        <dbReference type="ARBA" id="ARBA00023136"/>
    </source>
</evidence>
<dbReference type="InterPro" id="IPR008967">
    <property type="entry name" value="p53-like_TF_DNA-bd_sf"/>
</dbReference>
<feature type="transmembrane region" description="Helical" evidence="12">
    <location>
        <begin position="276"/>
        <end position="300"/>
    </location>
</feature>
<keyword evidence="7 12" id="KW-0472">Membrane</keyword>
<dbReference type="EMBL" id="WKFB01000124">
    <property type="protein sequence ID" value="KAF6734886.1"/>
    <property type="molecule type" value="Genomic_DNA"/>
</dbReference>
<dbReference type="InterPro" id="IPR018186">
    <property type="entry name" value="TF_T-box_CS"/>
</dbReference>
<keyword evidence="4 12" id="KW-1133">Transmembrane helix</keyword>
<dbReference type="Proteomes" id="UP000646548">
    <property type="component" value="Unassembled WGS sequence"/>
</dbReference>
<accession>A0A834FIW1</accession>
<name>A0A834FIW1_ORYME</name>
<dbReference type="FunFam" id="2.60.40.820:FF:000002">
    <property type="entry name" value="T-box transcription factor Brachyury"/>
    <property type="match status" value="1"/>
</dbReference>
<evidence type="ECO:0000256" key="1">
    <source>
        <dbReference type="ARBA" id="ARBA00004123"/>
    </source>
</evidence>
<dbReference type="GO" id="GO:0005737">
    <property type="term" value="C:cytoplasm"/>
    <property type="evidence" value="ECO:0007669"/>
    <property type="project" value="UniProtKB-ARBA"/>
</dbReference>
<dbReference type="Gene3D" id="2.60.40.820">
    <property type="entry name" value="Transcription factor, T-box"/>
    <property type="match status" value="1"/>
</dbReference>
<dbReference type="PRINTS" id="PR00937">
    <property type="entry name" value="TBOX"/>
</dbReference>
<dbReference type="InterPro" id="IPR001699">
    <property type="entry name" value="TF_T-box"/>
</dbReference>
<dbReference type="GO" id="GO:0016192">
    <property type="term" value="P:vesicle-mediated transport"/>
    <property type="evidence" value="ECO:0007669"/>
    <property type="project" value="InterPro"/>
</dbReference>
<evidence type="ECO:0000259" key="13">
    <source>
        <dbReference type="PROSITE" id="PS50252"/>
    </source>
</evidence>
<dbReference type="SMART" id="SM00425">
    <property type="entry name" value="TBOX"/>
    <property type="match status" value="1"/>
</dbReference>
<comment type="subcellular location">
    <subcellularLocation>
        <location evidence="2">Membrane</location>
        <topology evidence="2">Multi-pass membrane protein</topology>
    </subcellularLocation>
    <subcellularLocation>
        <location evidence="1 10">Nucleus</location>
    </subcellularLocation>
</comment>
<keyword evidence="5" id="KW-0805">Transcription regulation</keyword>
<comment type="caution">
    <text evidence="14">The sequence shown here is derived from an EMBL/GenBank/DDBJ whole genome shotgun (WGS) entry which is preliminary data.</text>
</comment>
<protein>
    <submittedName>
        <fullName evidence="14">T-box transcription factor TBX19</fullName>
    </submittedName>
</protein>
<gene>
    <name evidence="14" type="ORF">FQA47_022184</name>
</gene>
<feature type="transmembrane region" description="Helical" evidence="12">
    <location>
        <begin position="249"/>
        <end position="270"/>
    </location>
</feature>
<dbReference type="PRINTS" id="PR00938">
    <property type="entry name" value="BRACHYURY"/>
</dbReference>
<dbReference type="GO" id="GO:0016020">
    <property type="term" value="C:membrane"/>
    <property type="evidence" value="ECO:0007669"/>
    <property type="project" value="UniProtKB-SubCell"/>
</dbReference>
<dbReference type="GO" id="GO:0001708">
    <property type="term" value="P:cell fate specification"/>
    <property type="evidence" value="ECO:0007669"/>
    <property type="project" value="TreeGrafter"/>
</dbReference>
<dbReference type="GO" id="GO:0045893">
    <property type="term" value="P:positive regulation of DNA-templated transcription"/>
    <property type="evidence" value="ECO:0007669"/>
    <property type="project" value="InterPro"/>
</dbReference>
<dbReference type="GO" id="GO:0000981">
    <property type="term" value="F:DNA-binding transcription factor activity, RNA polymerase II-specific"/>
    <property type="evidence" value="ECO:0007669"/>
    <property type="project" value="TreeGrafter"/>
</dbReference>
<dbReference type="PANTHER" id="PTHR11267:SF114">
    <property type="entry name" value="T-BOX TRANSCRIPTION FACTOR TBX19"/>
    <property type="match status" value="1"/>
</dbReference>
<dbReference type="Pfam" id="PF00907">
    <property type="entry name" value="T-box"/>
    <property type="match status" value="1"/>
</dbReference>
<evidence type="ECO:0000313" key="14">
    <source>
        <dbReference type="EMBL" id="KAF6734886.1"/>
    </source>
</evidence>
<dbReference type="PANTHER" id="PTHR11267">
    <property type="entry name" value="T-BOX PROTEIN-RELATED"/>
    <property type="match status" value="1"/>
</dbReference>
<proteinExistence type="predicted"/>
<reference evidence="14" key="1">
    <citation type="journal article" name="BMC Genomics">
        <title>Long-read sequencing and de novo genome assembly of marine medaka (Oryzias melastigma).</title>
        <authorList>
            <person name="Liang P."/>
            <person name="Saqib H.S.A."/>
            <person name="Ni X."/>
            <person name="Shen Y."/>
        </authorList>
    </citation>
    <scope>NUCLEOTIDE SEQUENCE</scope>
    <source>
        <strain evidence="14">Bigg-433</strain>
    </source>
</reference>
<feature type="compositionally biased region" description="Acidic residues" evidence="11">
    <location>
        <begin position="23"/>
        <end position="39"/>
    </location>
</feature>
<dbReference type="GO" id="GO:0000785">
    <property type="term" value="C:chromatin"/>
    <property type="evidence" value="ECO:0007669"/>
    <property type="project" value="TreeGrafter"/>
</dbReference>
<dbReference type="SUPFAM" id="SSF49417">
    <property type="entry name" value="p53-like transcription factors"/>
    <property type="match status" value="1"/>
</dbReference>
<dbReference type="PROSITE" id="PS01264">
    <property type="entry name" value="TBOX_2"/>
    <property type="match status" value="1"/>
</dbReference>
<evidence type="ECO:0000256" key="6">
    <source>
        <dbReference type="ARBA" id="ARBA00023125"/>
    </source>
</evidence>
<evidence type="ECO:0000256" key="8">
    <source>
        <dbReference type="ARBA" id="ARBA00023163"/>
    </source>
</evidence>
<dbReference type="GO" id="GO:0012505">
    <property type="term" value="C:endomembrane system"/>
    <property type="evidence" value="ECO:0007669"/>
    <property type="project" value="UniProtKB-ARBA"/>
</dbReference>
<organism evidence="14 15">
    <name type="scientific">Oryzias melastigma</name>
    <name type="common">Marine medaka</name>
    <dbReference type="NCBI Taxonomy" id="30732"/>
    <lineage>
        <taxon>Eukaryota</taxon>
        <taxon>Metazoa</taxon>
        <taxon>Chordata</taxon>
        <taxon>Craniata</taxon>
        <taxon>Vertebrata</taxon>
        <taxon>Euteleostomi</taxon>
        <taxon>Actinopterygii</taxon>
        <taxon>Neopterygii</taxon>
        <taxon>Teleostei</taxon>
        <taxon>Neoteleostei</taxon>
        <taxon>Acanthomorphata</taxon>
        <taxon>Ovalentaria</taxon>
        <taxon>Atherinomorphae</taxon>
        <taxon>Beloniformes</taxon>
        <taxon>Adrianichthyidae</taxon>
        <taxon>Oryziinae</taxon>
        <taxon>Oryzias</taxon>
    </lineage>
</organism>
<evidence type="ECO:0000313" key="15">
    <source>
        <dbReference type="Proteomes" id="UP000646548"/>
    </source>
</evidence>
<keyword evidence="9 10" id="KW-0539">Nucleus</keyword>
<feature type="transmembrane region" description="Helical" evidence="12">
    <location>
        <begin position="312"/>
        <end position="332"/>
    </location>
</feature>
<feature type="region of interest" description="Disordered" evidence="11">
    <location>
        <begin position="786"/>
        <end position="824"/>
    </location>
</feature>
<dbReference type="InterPro" id="IPR007305">
    <property type="entry name" value="Vesicle_transpt_Got1/SFT2"/>
</dbReference>
<keyword evidence="6 10" id="KW-0238">DNA-binding</keyword>
<evidence type="ECO:0000256" key="9">
    <source>
        <dbReference type="ARBA" id="ARBA00023242"/>
    </source>
</evidence>
<keyword evidence="8" id="KW-0804">Transcription</keyword>
<feature type="region of interest" description="Disordered" evidence="11">
    <location>
        <begin position="841"/>
        <end position="875"/>
    </location>
</feature>
<dbReference type="GO" id="GO:0001707">
    <property type="term" value="P:mesoderm formation"/>
    <property type="evidence" value="ECO:0007669"/>
    <property type="project" value="TreeGrafter"/>
</dbReference>
<dbReference type="PROSITE" id="PS01283">
    <property type="entry name" value="TBOX_1"/>
    <property type="match status" value="1"/>
</dbReference>
<feature type="compositionally biased region" description="Acidic residues" evidence="11">
    <location>
        <begin position="1"/>
        <end position="16"/>
    </location>
</feature>
<dbReference type="GO" id="GO:0005634">
    <property type="term" value="C:nucleus"/>
    <property type="evidence" value="ECO:0007669"/>
    <property type="project" value="UniProtKB-SubCell"/>
</dbReference>
<dbReference type="CDD" id="cd20192">
    <property type="entry name" value="T-box_TBXT_TBX19-like"/>
    <property type="match status" value="1"/>
</dbReference>
<evidence type="ECO:0000256" key="5">
    <source>
        <dbReference type="ARBA" id="ARBA00023015"/>
    </source>
</evidence>
<dbReference type="InterPro" id="IPR036960">
    <property type="entry name" value="T-box_sf"/>
</dbReference>
<evidence type="ECO:0000256" key="4">
    <source>
        <dbReference type="ARBA" id="ARBA00022989"/>
    </source>
</evidence>
<dbReference type="Pfam" id="PF04178">
    <property type="entry name" value="Got1"/>
    <property type="match status" value="1"/>
</dbReference>
<dbReference type="GO" id="GO:0000978">
    <property type="term" value="F:RNA polymerase II cis-regulatory region sequence-specific DNA binding"/>
    <property type="evidence" value="ECO:0007669"/>
    <property type="project" value="InterPro"/>
</dbReference>
<dbReference type="InterPro" id="IPR002070">
    <property type="entry name" value="TF_Brachyury"/>
</dbReference>